<name>A0A6N3GBY3_EUBLI</name>
<dbReference type="EMBL" id="CACRTR010000016">
    <property type="protein sequence ID" value="VYU61680.1"/>
    <property type="molecule type" value="Genomic_DNA"/>
</dbReference>
<evidence type="ECO:0000259" key="2">
    <source>
        <dbReference type="Pfam" id="PF07992"/>
    </source>
</evidence>
<proteinExistence type="predicted"/>
<dbReference type="SUPFAM" id="SSF51905">
    <property type="entry name" value="FAD/NAD(P)-binding domain"/>
    <property type="match status" value="1"/>
</dbReference>
<dbReference type="InterPro" id="IPR051691">
    <property type="entry name" value="Metab_Enz_Cyan_OpOx_G3PDH"/>
</dbReference>
<dbReference type="PANTHER" id="PTHR42949:SF3">
    <property type="entry name" value="ANAEROBIC GLYCEROL-3-PHOSPHATE DEHYDROGENASE SUBUNIT B"/>
    <property type="match status" value="1"/>
</dbReference>
<sequence>MNRIQTDCAIIGGGPAGLAAAVEAHRAGLDTLIIERDLSLGGILQQCIHDGFGLLRFKRRMTGGQYAQAFIDEVEAEGIEVKLDTMVLEIRPDKTIYAVNEKDGLLEIKAKSVILAMGCRERTRSQVMIYGTRPAGVLTAGAVQRYINMEGYLPGKKAVILGSGDIGLIMARRMTLEDIEVKGVYEIMHTEGGLTRNIVQCLEDYNIPLHLGTTVTKIHGRDRIEGVTVAKVDEHLKPIAGTEEYIDCDLLVLSVGLIPENELSEQLNIEMDPRTRGPVVDERMMTSVPGVFAAGNVVTVFDLVDYVSQTGEMAARGAVRYIKGETGGNEYRAVEAGDNISFVVPQKISGTVGEVPVFMRVRKPDEKVRLVFSQNGQSQKLKKHAVVKPPEMVCEVIDLGKTTDGPICISVAKE</sequence>
<protein>
    <submittedName>
        <fullName evidence="3">Hydrogen cyanide synthase subunit HcnB</fullName>
        <ecNumber evidence="3">1.4.99.5</ecNumber>
    </submittedName>
</protein>
<dbReference type="PRINTS" id="PR00469">
    <property type="entry name" value="PNDRDTASEII"/>
</dbReference>
<feature type="domain" description="FAD/NAD(P)-binding" evidence="2">
    <location>
        <begin position="7"/>
        <end position="305"/>
    </location>
</feature>
<dbReference type="Pfam" id="PF07992">
    <property type="entry name" value="Pyr_redox_2"/>
    <property type="match status" value="1"/>
</dbReference>
<dbReference type="Gene3D" id="3.50.50.60">
    <property type="entry name" value="FAD/NAD(P)-binding domain"/>
    <property type="match status" value="2"/>
</dbReference>
<dbReference type="PANTHER" id="PTHR42949">
    <property type="entry name" value="ANAEROBIC GLYCEROL-3-PHOSPHATE DEHYDROGENASE SUBUNIT B"/>
    <property type="match status" value="1"/>
</dbReference>
<reference evidence="3" key="1">
    <citation type="submission" date="2019-11" db="EMBL/GenBank/DDBJ databases">
        <authorList>
            <person name="Feng L."/>
        </authorList>
    </citation>
    <scope>NUCLEOTIDE SEQUENCE</scope>
    <source>
        <strain evidence="3">ElimosumLFYP34</strain>
    </source>
</reference>
<dbReference type="EC" id="1.4.99.5" evidence="3"/>
<evidence type="ECO:0000313" key="3">
    <source>
        <dbReference type="EMBL" id="VYU61680.1"/>
    </source>
</evidence>
<dbReference type="InterPro" id="IPR023753">
    <property type="entry name" value="FAD/NAD-binding_dom"/>
</dbReference>
<dbReference type="InterPro" id="IPR036188">
    <property type="entry name" value="FAD/NAD-bd_sf"/>
</dbReference>
<dbReference type="PRINTS" id="PR00368">
    <property type="entry name" value="FADPNR"/>
</dbReference>
<evidence type="ECO:0000256" key="1">
    <source>
        <dbReference type="ARBA" id="ARBA00023002"/>
    </source>
</evidence>
<dbReference type="GO" id="GO:0050622">
    <property type="term" value="F:glycine dehydrogenase (cyanide-forming) activity"/>
    <property type="evidence" value="ECO:0007669"/>
    <property type="project" value="UniProtKB-EC"/>
</dbReference>
<keyword evidence="1 3" id="KW-0560">Oxidoreductase</keyword>
<gene>
    <name evidence="3" type="primary">hcnB_3</name>
    <name evidence="3" type="ORF">ELLFYP34_03820</name>
</gene>
<accession>A0A6N3GBY3</accession>
<dbReference type="AlphaFoldDB" id="A0A6N3GBY3"/>
<organism evidence="3">
    <name type="scientific">Eubacterium limosum</name>
    <dbReference type="NCBI Taxonomy" id="1736"/>
    <lineage>
        <taxon>Bacteria</taxon>
        <taxon>Bacillati</taxon>
        <taxon>Bacillota</taxon>
        <taxon>Clostridia</taxon>
        <taxon>Eubacteriales</taxon>
        <taxon>Eubacteriaceae</taxon>
        <taxon>Eubacterium</taxon>
    </lineage>
</organism>